<feature type="compositionally biased region" description="Basic and acidic residues" evidence="1">
    <location>
        <begin position="7"/>
        <end position="28"/>
    </location>
</feature>
<evidence type="ECO:0000313" key="2">
    <source>
        <dbReference type="EMBL" id="MCL6729258.1"/>
    </source>
</evidence>
<name>A0ABT0S075_9SPHN</name>
<accession>A0ABT0S075</accession>
<organism evidence="2 3">
    <name type="scientific">Sphingomonas hankyongi</name>
    <dbReference type="NCBI Taxonomy" id="2908209"/>
    <lineage>
        <taxon>Bacteria</taxon>
        <taxon>Pseudomonadati</taxon>
        <taxon>Pseudomonadota</taxon>
        <taxon>Alphaproteobacteria</taxon>
        <taxon>Sphingomonadales</taxon>
        <taxon>Sphingomonadaceae</taxon>
        <taxon>Sphingomonas</taxon>
    </lineage>
</organism>
<dbReference type="RefSeq" id="WP_249830732.1">
    <property type="nucleotide sequence ID" value="NZ_JAMGBE010000001.1"/>
</dbReference>
<dbReference type="Proteomes" id="UP001165342">
    <property type="component" value="Unassembled WGS sequence"/>
</dbReference>
<comment type="caution">
    <text evidence="2">The sequence shown here is derived from an EMBL/GenBank/DDBJ whole genome shotgun (WGS) entry which is preliminary data.</text>
</comment>
<reference evidence="2" key="1">
    <citation type="submission" date="2022-05" db="EMBL/GenBank/DDBJ databases">
        <authorList>
            <person name="Jo J.-H."/>
            <person name="Im W.-T."/>
        </authorList>
    </citation>
    <scope>NUCLEOTIDE SEQUENCE</scope>
    <source>
        <strain evidence="2">SE220</strain>
    </source>
</reference>
<keyword evidence="3" id="KW-1185">Reference proteome</keyword>
<evidence type="ECO:0000313" key="3">
    <source>
        <dbReference type="Proteomes" id="UP001165342"/>
    </source>
</evidence>
<dbReference type="EMBL" id="JAMGBE010000001">
    <property type="protein sequence ID" value="MCL6729258.1"/>
    <property type="molecule type" value="Genomic_DNA"/>
</dbReference>
<sequence length="66" mass="7261">MPAPKTYFERRAAQERDAASQASDERAAQAHLELAERYAKLAEGGGEIDTRKETGAVLTAEFRILP</sequence>
<gene>
    <name evidence="2" type="ORF">LZ538_04205</name>
</gene>
<protein>
    <submittedName>
        <fullName evidence="2">Uncharacterized protein</fullName>
    </submittedName>
</protein>
<feature type="region of interest" description="Disordered" evidence="1">
    <location>
        <begin position="1"/>
        <end position="28"/>
    </location>
</feature>
<evidence type="ECO:0000256" key="1">
    <source>
        <dbReference type="SAM" id="MobiDB-lite"/>
    </source>
</evidence>
<proteinExistence type="predicted"/>